<dbReference type="PROSITE" id="PS50048">
    <property type="entry name" value="ZN2_CY6_FUNGAL_2"/>
    <property type="match status" value="1"/>
</dbReference>
<evidence type="ECO:0000256" key="1">
    <source>
        <dbReference type="ARBA" id="ARBA00004123"/>
    </source>
</evidence>
<feature type="region of interest" description="Disordered" evidence="4">
    <location>
        <begin position="625"/>
        <end position="644"/>
    </location>
</feature>
<dbReference type="Pfam" id="PF04082">
    <property type="entry name" value="Fungal_trans"/>
    <property type="match status" value="1"/>
</dbReference>
<dbReference type="Proteomes" id="UP000481288">
    <property type="component" value="Unassembled WGS sequence"/>
</dbReference>
<dbReference type="InterPro" id="IPR036864">
    <property type="entry name" value="Zn2-C6_fun-type_DNA-bd_sf"/>
</dbReference>
<dbReference type="GO" id="GO:0008270">
    <property type="term" value="F:zinc ion binding"/>
    <property type="evidence" value="ECO:0007669"/>
    <property type="project" value="InterPro"/>
</dbReference>
<dbReference type="SMART" id="SM00066">
    <property type="entry name" value="GAL4"/>
    <property type="match status" value="1"/>
</dbReference>
<dbReference type="Gene3D" id="4.10.240.10">
    <property type="entry name" value="Zn(2)-C6 fungal-type DNA-binding domain"/>
    <property type="match status" value="1"/>
</dbReference>
<feature type="compositionally biased region" description="Basic and acidic residues" evidence="4">
    <location>
        <begin position="121"/>
        <end position="130"/>
    </location>
</feature>
<dbReference type="InterPro" id="IPR007219">
    <property type="entry name" value="XnlR_reg_dom"/>
</dbReference>
<protein>
    <submittedName>
        <fullName evidence="6">Fusarisetin A cluster transcription factor fsa6</fullName>
    </submittedName>
</protein>
<name>A0A7D8YV05_9HELO</name>
<feature type="compositionally biased region" description="Low complexity" evidence="4">
    <location>
        <begin position="100"/>
        <end position="118"/>
    </location>
</feature>
<dbReference type="AlphaFoldDB" id="A0A7D8YV05"/>
<feature type="compositionally biased region" description="Polar residues" evidence="4">
    <location>
        <begin position="632"/>
        <end position="644"/>
    </location>
</feature>
<comment type="caution">
    <text evidence="6">The sequence shown here is derived from an EMBL/GenBank/DDBJ whole genome shotgun (WGS) entry which is preliminary data.</text>
</comment>
<dbReference type="OrthoDB" id="4934715at2759"/>
<comment type="subcellular location">
    <subcellularLocation>
        <location evidence="1">Nucleus</location>
    </subcellularLocation>
</comment>
<evidence type="ECO:0000256" key="4">
    <source>
        <dbReference type="SAM" id="MobiDB-lite"/>
    </source>
</evidence>
<dbReference type="PROSITE" id="PS00463">
    <property type="entry name" value="ZN2_CY6_FUNGAL_1"/>
    <property type="match status" value="1"/>
</dbReference>
<evidence type="ECO:0000259" key="5">
    <source>
        <dbReference type="PROSITE" id="PS50048"/>
    </source>
</evidence>
<evidence type="ECO:0000313" key="7">
    <source>
        <dbReference type="Proteomes" id="UP000481288"/>
    </source>
</evidence>
<gene>
    <name evidence="6" type="primary">fsa6_4</name>
    <name evidence="6" type="ORF">LCER1_G002156</name>
</gene>
<dbReference type="InterPro" id="IPR001138">
    <property type="entry name" value="Zn2Cys6_DnaBD"/>
</dbReference>
<keyword evidence="3" id="KW-0539">Nucleus</keyword>
<dbReference type="PANTHER" id="PTHR31001">
    <property type="entry name" value="UNCHARACTERIZED TRANSCRIPTIONAL REGULATORY PROTEIN"/>
    <property type="match status" value="1"/>
</dbReference>
<proteinExistence type="predicted"/>
<dbReference type="CDD" id="cd12148">
    <property type="entry name" value="fungal_TF_MHR"/>
    <property type="match status" value="1"/>
</dbReference>
<dbReference type="InterPro" id="IPR050613">
    <property type="entry name" value="Sec_Metabolite_Reg"/>
</dbReference>
<dbReference type="GO" id="GO:0006351">
    <property type="term" value="P:DNA-templated transcription"/>
    <property type="evidence" value="ECO:0007669"/>
    <property type="project" value="InterPro"/>
</dbReference>
<reference evidence="6 7" key="1">
    <citation type="submission" date="2018-05" db="EMBL/GenBank/DDBJ databases">
        <title>Whole genome sequencing for identification of molecular markers to develop diagnostic detection tools for the regulated plant pathogen Lachnellula willkommii.</title>
        <authorList>
            <person name="Giroux E."/>
            <person name="Bilodeau G."/>
        </authorList>
    </citation>
    <scope>NUCLEOTIDE SEQUENCE [LARGE SCALE GENOMIC DNA]</scope>
    <source>
        <strain evidence="6 7">CBS 625.97</strain>
    </source>
</reference>
<keyword evidence="7" id="KW-1185">Reference proteome</keyword>
<dbReference type="CDD" id="cd00067">
    <property type="entry name" value="GAL4"/>
    <property type="match status" value="1"/>
</dbReference>
<dbReference type="GO" id="GO:0000981">
    <property type="term" value="F:DNA-binding transcription factor activity, RNA polymerase II-specific"/>
    <property type="evidence" value="ECO:0007669"/>
    <property type="project" value="InterPro"/>
</dbReference>
<dbReference type="GO" id="GO:0005634">
    <property type="term" value="C:nucleus"/>
    <property type="evidence" value="ECO:0007669"/>
    <property type="project" value="UniProtKB-SubCell"/>
</dbReference>
<dbReference type="Pfam" id="PF00172">
    <property type="entry name" value="Zn_clus"/>
    <property type="match status" value="1"/>
</dbReference>
<sequence>MAQLSNFTGKFRVNGNGSHAPKVTKRPRETLVCTQCKASKLRCDRGQPCSGCLKRDVACSYHKPAVSTGDATRNTVAEDRLLHLESMVKSLMQERVQSGNNGTPVNTTTTPENTPPATIHDPPEPVDQSRGELINNGNYVGSTHWSAILDDIQELRLVLGGSTDIPETEGDLAAVRPSVNSEVIFGSSSQYSVQQIISQHLPPKVEVDRALSFFFRSETFIVPFIHTYYFQRQYQDFWADPANVNPLWLSILFSVCYIASLIGGASGPQLQSWGSERSTLHSASGQCLVLGEYHRPQKFAVEALGIYGHCKNLQSLETSREAGSILSMVVRMAYEMGYHRDPDTFGSFTVFEGEMRRRCWASLKQMDVMISFQLGLPSSICIDNCDTRSPRNLLDSDFDEDTKVLPESRPENEPTRLLWFIVKVRLMVNFGEVCQDALSFKTKSEAEVMQLDKEIRQTYTTVPEVLRSRPISESIADAPFLIMTRLYLDLIHLKCICILHRKYMARGNLFSTKSCVEAGTKMVSQFLDIYKEFAPGGQLYMERWMLTNFTMNDFLLGVMVLCLVVHTRWKRGSQNSLIDAATESEVLGLLKQCHTVCVEKSASCRDARRVSYAIRLTLNGAKGPKIPAMQTAHPSSSDTQSAVGESNAVDPVSSLLPRRVGSVQTDEAAFGLLDPFNFTGNDIDNMDWTLFDSQFFAEDAPFVDGFVPG</sequence>
<evidence type="ECO:0000256" key="3">
    <source>
        <dbReference type="ARBA" id="ARBA00023242"/>
    </source>
</evidence>
<dbReference type="GO" id="GO:0003677">
    <property type="term" value="F:DNA binding"/>
    <property type="evidence" value="ECO:0007669"/>
    <property type="project" value="InterPro"/>
</dbReference>
<accession>A0A7D8YV05</accession>
<dbReference type="SUPFAM" id="SSF57701">
    <property type="entry name" value="Zn2/Cys6 DNA-binding domain"/>
    <property type="match status" value="1"/>
</dbReference>
<dbReference type="EMBL" id="QGMG01000200">
    <property type="protein sequence ID" value="TVY55899.1"/>
    <property type="molecule type" value="Genomic_DNA"/>
</dbReference>
<dbReference type="PANTHER" id="PTHR31001:SF49">
    <property type="entry name" value="ZN(II)2CYS6 TRANSCRIPTION FACTOR (EUROFUNG)"/>
    <property type="match status" value="1"/>
</dbReference>
<feature type="domain" description="Zn(2)-C6 fungal-type" evidence="5">
    <location>
        <begin position="32"/>
        <end position="61"/>
    </location>
</feature>
<evidence type="ECO:0000256" key="2">
    <source>
        <dbReference type="ARBA" id="ARBA00022723"/>
    </source>
</evidence>
<dbReference type="SMART" id="SM00906">
    <property type="entry name" value="Fungal_trans"/>
    <property type="match status" value="1"/>
</dbReference>
<feature type="region of interest" description="Disordered" evidence="4">
    <location>
        <begin position="97"/>
        <end position="130"/>
    </location>
</feature>
<evidence type="ECO:0000313" key="6">
    <source>
        <dbReference type="EMBL" id="TVY55899.1"/>
    </source>
</evidence>
<keyword evidence="2" id="KW-0479">Metal-binding</keyword>
<organism evidence="6 7">
    <name type="scientific">Lachnellula cervina</name>
    <dbReference type="NCBI Taxonomy" id="1316786"/>
    <lineage>
        <taxon>Eukaryota</taxon>
        <taxon>Fungi</taxon>
        <taxon>Dikarya</taxon>
        <taxon>Ascomycota</taxon>
        <taxon>Pezizomycotina</taxon>
        <taxon>Leotiomycetes</taxon>
        <taxon>Helotiales</taxon>
        <taxon>Lachnaceae</taxon>
        <taxon>Lachnellula</taxon>
    </lineage>
</organism>